<dbReference type="SUPFAM" id="SSF54593">
    <property type="entry name" value="Glyoxalase/Bleomycin resistance protein/Dihydroxybiphenyl dioxygenase"/>
    <property type="match status" value="1"/>
</dbReference>
<dbReference type="Gene3D" id="3.10.180.10">
    <property type="entry name" value="2,3-Dihydroxybiphenyl 1,2-Dioxygenase, domain 1"/>
    <property type="match status" value="1"/>
</dbReference>
<dbReference type="Proteomes" id="UP000184028">
    <property type="component" value="Unassembled WGS sequence"/>
</dbReference>
<gene>
    <name evidence="2" type="ORF">SAMN05444484_106223</name>
</gene>
<evidence type="ECO:0000313" key="3">
    <source>
        <dbReference type="Proteomes" id="UP000184028"/>
    </source>
</evidence>
<reference evidence="3" key="1">
    <citation type="submission" date="2016-11" db="EMBL/GenBank/DDBJ databases">
        <authorList>
            <person name="Varghese N."/>
            <person name="Submissions S."/>
        </authorList>
    </citation>
    <scope>NUCLEOTIDE SEQUENCE [LARGE SCALE GENOMIC DNA]</scope>
    <source>
        <strain evidence="3">DSM 24724</strain>
    </source>
</reference>
<accession>A0A1M7J8M1</accession>
<organism evidence="2 3">
    <name type="scientific">Flavobacterium chilense</name>
    <dbReference type="NCBI Taxonomy" id="946677"/>
    <lineage>
        <taxon>Bacteria</taxon>
        <taxon>Pseudomonadati</taxon>
        <taxon>Bacteroidota</taxon>
        <taxon>Flavobacteriia</taxon>
        <taxon>Flavobacteriales</taxon>
        <taxon>Flavobacteriaceae</taxon>
        <taxon>Flavobacterium</taxon>
    </lineage>
</organism>
<dbReference type="EMBL" id="FRBT01000006">
    <property type="protein sequence ID" value="SHM49369.1"/>
    <property type="molecule type" value="Genomic_DNA"/>
</dbReference>
<sequence>MSNEKHQKMTKQIWLNLPVKEVAKSKAFFSKIGFSFNEEHDTPSSTCMVVGEGNFVVMLFEESLFEGFSQNKITDTKASSEILISIDAESKDEVDTLAKKVQEAGGNVFAPPAESQGWMYGCGFADLDGHRWNVLFMDFSKLS</sequence>
<dbReference type="STRING" id="946677.SAMN05444484_106223"/>
<dbReference type="AlphaFoldDB" id="A0A1M7J8M1"/>
<dbReference type="PANTHER" id="PTHR36503">
    <property type="entry name" value="BLR2520 PROTEIN"/>
    <property type="match status" value="1"/>
</dbReference>
<feature type="domain" description="Glyoxalase/Bleomycin resistance-like N-terminal" evidence="1">
    <location>
        <begin position="13"/>
        <end position="51"/>
    </location>
</feature>
<dbReference type="PANTHER" id="PTHR36503:SF2">
    <property type="entry name" value="BLR2408 PROTEIN"/>
    <property type="match status" value="1"/>
</dbReference>
<keyword evidence="3" id="KW-1185">Reference proteome</keyword>
<dbReference type="InterPro" id="IPR053863">
    <property type="entry name" value="Glyoxy/Ble-like_N"/>
</dbReference>
<protein>
    <recommendedName>
        <fullName evidence="1">Glyoxalase/Bleomycin resistance-like N-terminal domain-containing protein</fullName>
    </recommendedName>
</protein>
<proteinExistence type="predicted"/>
<name>A0A1M7J8M1_9FLAO</name>
<evidence type="ECO:0000313" key="2">
    <source>
        <dbReference type="EMBL" id="SHM49369.1"/>
    </source>
</evidence>
<dbReference type="InterPro" id="IPR029068">
    <property type="entry name" value="Glyas_Bleomycin-R_OHBP_Dase"/>
</dbReference>
<evidence type="ECO:0000259" key="1">
    <source>
        <dbReference type="Pfam" id="PF22677"/>
    </source>
</evidence>
<dbReference type="Pfam" id="PF22677">
    <property type="entry name" value="Ble-like_N"/>
    <property type="match status" value="1"/>
</dbReference>